<name>S6AM01_SULDS</name>
<dbReference type="eggNOG" id="ENOG5033ID4">
    <property type="taxonomic scope" value="Bacteria"/>
</dbReference>
<organism evidence="1 2">
    <name type="scientific">Sulfuricella denitrificans (strain DSM 22764 / NBRC 105220 / skB26)</name>
    <dbReference type="NCBI Taxonomy" id="1163617"/>
    <lineage>
        <taxon>Bacteria</taxon>
        <taxon>Pseudomonadati</taxon>
        <taxon>Pseudomonadota</taxon>
        <taxon>Betaproteobacteria</taxon>
        <taxon>Nitrosomonadales</taxon>
        <taxon>Sulfuricellaceae</taxon>
        <taxon>Sulfuricella</taxon>
    </lineage>
</organism>
<evidence type="ECO:0000313" key="2">
    <source>
        <dbReference type="Proteomes" id="UP000015559"/>
    </source>
</evidence>
<protein>
    <recommendedName>
        <fullName evidence="3">YtkA-like domain-containing protein</fullName>
    </recommendedName>
</protein>
<dbReference type="EMBL" id="AP013066">
    <property type="protein sequence ID" value="BAN35729.1"/>
    <property type="molecule type" value="Genomic_DNA"/>
</dbReference>
<dbReference type="STRING" id="1163617.SCD_n01918"/>
<gene>
    <name evidence="1" type="ORF">SCD_n01918</name>
</gene>
<dbReference type="KEGG" id="sdr:SCD_n01918"/>
<evidence type="ECO:0008006" key="3">
    <source>
        <dbReference type="Google" id="ProtNLM"/>
    </source>
</evidence>
<dbReference type="AlphaFoldDB" id="S6AM01"/>
<proteinExistence type="predicted"/>
<evidence type="ECO:0000313" key="1">
    <source>
        <dbReference type="EMBL" id="BAN35729.1"/>
    </source>
</evidence>
<reference evidence="1 2" key="1">
    <citation type="journal article" date="2012" name="Appl. Environ. Microbiol.">
        <title>Draft genome sequence of a psychrotolerant sulfur-oxidizing bacterium, Sulfuricella denitrificans skB26, and proteomic insights into cold adaptation.</title>
        <authorList>
            <person name="Watanabe T."/>
            <person name="Kojima H."/>
            <person name="Fukui M."/>
        </authorList>
    </citation>
    <scope>NUCLEOTIDE SEQUENCE [LARGE SCALE GENOMIC DNA]</scope>
    <source>
        <strain evidence="2">skB26</strain>
    </source>
</reference>
<dbReference type="RefSeq" id="WP_023506932.1">
    <property type="nucleotide sequence ID" value="NC_022357.1"/>
</dbReference>
<accession>S6AM01</accession>
<sequence length="157" mass="17021">MKSFSDKLLWGIIVLLAAAMAITAAVKLSPLLNPPQDISLPLNAACDLHQGPCTTSLPGGGRLEFSLEPRPIPVLRPLRLQVRATGIKADSVEVDFAGVDMKMAFNRPRLVSGKEGLFTGEATLPVCVRNKMAWQATVLVEADGQRIAVPFRFETKR</sequence>
<keyword evidence="2" id="KW-1185">Reference proteome</keyword>
<dbReference type="HOGENOM" id="CLU_135540_0_0_4"/>
<dbReference type="Proteomes" id="UP000015559">
    <property type="component" value="Chromosome"/>
</dbReference>